<feature type="region of interest" description="Disordered" evidence="2">
    <location>
        <begin position="441"/>
        <end position="468"/>
    </location>
</feature>
<name>A0AAW0RM68_9HYPO</name>
<feature type="signal peptide" evidence="3">
    <location>
        <begin position="1"/>
        <end position="19"/>
    </location>
</feature>
<organism evidence="4 5">
    <name type="scientific">Beauveria asiatica</name>
    <dbReference type="NCBI Taxonomy" id="1069075"/>
    <lineage>
        <taxon>Eukaryota</taxon>
        <taxon>Fungi</taxon>
        <taxon>Dikarya</taxon>
        <taxon>Ascomycota</taxon>
        <taxon>Pezizomycotina</taxon>
        <taxon>Sordariomycetes</taxon>
        <taxon>Hypocreomycetidae</taxon>
        <taxon>Hypocreales</taxon>
        <taxon>Cordycipitaceae</taxon>
        <taxon>Beauveria</taxon>
    </lineage>
</organism>
<evidence type="ECO:0000256" key="2">
    <source>
        <dbReference type="SAM" id="MobiDB-lite"/>
    </source>
</evidence>
<feature type="chain" id="PRO_5043541869" description="Acetyl esterase" evidence="3">
    <location>
        <begin position="20"/>
        <end position="565"/>
    </location>
</feature>
<comment type="caution">
    <text evidence="4">The sequence shown here is derived from an EMBL/GenBank/DDBJ whole genome shotgun (WGS) entry which is preliminary data.</text>
</comment>
<sequence length="565" mass="61817">MVSASRLMALSASIRVALAAGIGNMDNLVTFGDSYTDESRATYLAEYGHVPPAGLLMPPNNRTADGGIAWGRMVANMTGASYYNYAVAGSTCSEKVATQPARIIPGQIPTVLEYEVPAFEADLAVASFYHNRQPNNTVYAMWIGTNDLGIEGFLHDRNRPGTVLNDFVGCVWESFDRIYKTGGRRFVVMKAVPLEKAPTYASFDNGGARDNPVWPTKSQYNTTEYQHKMFQYSQAVNELLDYTTPFHLLLKRRWPGASVTVFDTHSIFNDIHDNPGQYLSSPQNVVSSFKTCDATGKCESSTWPRSSFLCASQDYTLVLGAEDDAVAEVKGKARKGAQELSSPRHWRRQAAAKPFSAFRSCQRQPDLCSLNTPPPADHRYKGGGRIAENKSCSHLRTSQPFGCLLFVVDSSATIILVILPTLTRAPAQNFHPPIYSVLGPSTAPPRRSLPTRTSCRIQPQPRGKSSRPYFCCTPAPRLAMFQGQFGYGNAGPQFNNQQAGAQPNQQQQQQMMFNPQQFAGMAPQPGFNPAANPQMMAGASQGMMQNPAMPNMAANGPSELLSCLC</sequence>
<evidence type="ECO:0000313" key="5">
    <source>
        <dbReference type="Proteomes" id="UP001397290"/>
    </source>
</evidence>
<dbReference type="Proteomes" id="UP001397290">
    <property type="component" value="Unassembled WGS sequence"/>
</dbReference>
<dbReference type="Gene3D" id="3.40.50.1110">
    <property type="entry name" value="SGNH hydrolase"/>
    <property type="match status" value="1"/>
</dbReference>
<reference evidence="4 5" key="1">
    <citation type="submission" date="2020-02" db="EMBL/GenBank/DDBJ databases">
        <title>Comparative genomics of the hypocrealean fungal genus Beauvera.</title>
        <authorList>
            <person name="Showalter D.N."/>
            <person name="Bushley K.E."/>
            <person name="Rehner S.A."/>
        </authorList>
    </citation>
    <scope>NUCLEOTIDE SEQUENCE [LARGE SCALE GENOMIC DNA]</scope>
    <source>
        <strain evidence="4 5">ARSEF4384</strain>
    </source>
</reference>
<evidence type="ECO:0000256" key="3">
    <source>
        <dbReference type="SAM" id="SignalP"/>
    </source>
</evidence>
<dbReference type="InterPro" id="IPR001087">
    <property type="entry name" value="GDSL"/>
</dbReference>
<evidence type="ECO:0000256" key="1">
    <source>
        <dbReference type="ARBA" id="ARBA00022801"/>
    </source>
</evidence>
<dbReference type="Pfam" id="PF00657">
    <property type="entry name" value="Lipase_GDSL"/>
    <property type="match status" value="1"/>
</dbReference>
<keyword evidence="3" id="KW-0732">Signal</keyword>
<keyword evidence="1" id="KW-0378">Hydrolase</keyword>
<keyword evidence="5" id="KW-1185">Reference proteome</keyword>
<accession>A0AAW0RM68</accession>
<dbReference type="PANTHER" id="PTHR45648">
    <property type="entry name" value="GDSL LIPASE/ACYLHYDROLASE FAMILY PROTEIN (AFU_ORTHOLOGUE AFUA_4G14700)"/>
    <property type="match status" value="1"/>
</dbReference>
<dbReference type="InterPro" id="IPR051058">
    <property type="entry name" value="GDSL_Est/Lipase"/>
</dbReference>
<dbReference type="PANTHER" id="PTHR45648:SF22">
    <property type="entry name" value="GDSL LIPASE_ACYLHYDROLASE FAMILY PROTEIN (AFU_ORTHOLOGUE AFUA_4G14700)"/>
    <property type="match status" value="1"/>
</dbReference>
<dbReference type="InterPro" id="IPR036514">
    <property type="entry name" value="SGNH_hydro_sf"/>
</dbReference>
<dbReference type="AlphaFoldDB" id="A0AAW0RM68"/>
<protein>
    <recommendedName>
        <fullName evidence="6">Acetyl esterase</fullName>
    </recommendedName>
</protein>
<dbReference type="SUPFAM" id="SSF52266">
    <property type="entry name" value="SGNH hydrolase"/>
    <property type="match status" value="1"/>
</dbReference>
<evidence type="ECO:0000313" key="4">
    <source>
        <dbReference type="EMBL" id="KAK8143001.1"/>
    </source>
</evidence>
<proteinExistence type="predicted"/>
<dbReference type="GO" id="GO:0016788">
    <property type="term" value="F:hydrolase activity, acting on ester bonds"/>
    <property type="evidence" value="ECO:0007669"/>
    <property type="project" value="InterPro"/>
</dbReference>
<dbReference type="EMBL" id="JAAHCF010000570">
    <property type="protein sequence ID" value="KAK8143001.1"/>
    <property type="molecule type" value="Genomic_DNA"/>
</dbReference>
<gene>
    <name evidence="4" type="ORF">G3M48_007872</name>
</gene>
<evidence type="ECO:0008006" key="6">
    <source>
        <dbReference type="Google" id="ProtNLM"/>
    </source>
</evidence>